<feature type="compositionally biased region" description="Basic residues" evidence="1">
    <location>
        <begin position="269"/>
        <end position="280"/>
    </location>
</feature>
<sequence length="280" mass="31016">MVRKWDKLKLPPEKSAIVATIVNFLGRAIDRAARTLSRPTPDSGHVVPMAMGRVSATEPEDVAKQWKEMGPWREEIKKLYDKSSVLDEKHRELFVGWLFERFHKLGKSQQSVWRQKSLHFGQLNICGNNSGARQDTVRLVIMAMPLSPVKDEQNGPGRIAILTDEELDVARLRTISPHVGGTGDLLLRPLGTERGHGGGDEPSIATQAARVLVGALRQSFPETRDDVRAVVAFNAGKMTEAEWLTGRVQGEPAHHGGQPGANSSNLAKKYQKQKGRNKKK</sequence>
<proteinExistence type="predicted"/>
<gene>
    <name evidence="3" type="primary">20345509</name>
    <name evidence="2" type="ORF">GGTG_05051</name>
</gene>
<reference evidence="3" key="5">
    <citation type="submission" date="2018-04" db="UniProtKB">
        <authorList>
            <consortium name="EnsemblFungi"/>
        </authorList>
    </citation>
    <scope>IDENTIFICATION</scope>
    <source>
        <strain evidence="3">R3-111a-1</strain>
    </source>
</reference>
<dbReference type="EnsemblFungi" id="EJT79969">
    <property type="protein sequence ID" value="EJT79969"/>
    <property type="gene ID" value="GGTG_05051"/>
</dbReference>
<dbReference type="GeneID" id="20345509"/>
<reference evidence="2" key="2">
    <citation type="submission" date="2010-07" db="EMBL/GenBank/DDBJ databases">
        <authorList>
            <consortium name="The Broad Institute Genome Sequencing Platform"/>
            <consortium name="Broad Institute Genome Sequencing Center for Infectious Disease"/>
            <person name="Ma L.-J."/>
            <person name="Dead R."/>
            <person name="Young S."/>
            <person name="Zeng Q."/>
            <person name="Koehrsen M."/>
            <person name="Alvarado L."/>
            <person name="Berlin A."/>
            <person name="Chapman S.B."/>
            <person name="Chen Z."/>
            <person name="Freedman E."/>
            <person name="Gellesch M."/>
            <person name="Goldberg J."/>
            <person name="Griggs A."/>
            <person name="Gujja S."/>
            <person name="Heilman E.R."/>
            <person name="Heiman D."/>
            <person name="Hepburn T."/>
            <person name="Howarth C."/>
            <person name="Jen D."/>
            <person name="Larson L."/>
            <person name="Mehta T."/>
            <person name="Neiman D."/>
            <person name="Pearson M."/>
            <person name="Roberts A."/>
            <person name="Saif S."/>
            <person name="Shea T."/>
            <person name="Shenoy N."/>
            <person name="Sisk P."/>
            <person name="Stolte C."/>
            <person name="Sykes S."/>
            <person name="Walk T."/>
            <person name="White J."/>
            <person name="Yandava C."/>
            <person name="Haas B."/>
            <person name="Nusbaum C."/>
            <person name="Birren B."/>
        </authorList>
    </citation>
    <scope>NUCLEOTIDE SEQUENCE</scope>
    <source>
        <strain evidence="2">R3-111a-1</strain>
    </source>
</reference>
<keyword evidence="4" id="KW-1185">Reference proteome</keyword>
<reference evidence="2" key="3">
    <citation type="submission" date="2010-09" db="EMBL/GenBank/DDBJ databases">
        <title>Annotation of Gaeumannomyces graminis var. tritici R3-111a-1.</title>
        <authorList>
            <consortium name="The Broad Institute Genome Sequencing Platform"/>
            <person name="Ma L.-J."/>
            <person name="Dead R."/>
            <person name="Young S.K."/>
            <person name="Zeng Q."/>
            <person name="Gargeya S."/>
            <person name="Fitzgerald M."/>
            <person name="Haas B."/>
            <person name="Abouelleil A."/>
            <person name="Alvarado L."/>
            <person name="Arachchi H.M."/>
            <person name="Berlin A."/>
            <person name="Brown A."/>
            <person name="Chapman S.B."/>
            <person name="Chen Z."/>
            <person name="Dunbar C."/>
            <person name="Freedman E."/>
            <person name="Gearin G."/>
            <person name="Gellesch M."/>
            <person name="Goldberg J."/>
            <person name="Griggs A."/>
            <person name="Gujja S."/>
            <person name="Heiman D."/>
            <person name="Howarth C."/>
            <person name="Larson L."/>
            <person name="Lui A."/>
            <person name="MacDonald P.J.P."/>
            <person name="Mehta T."/>
            <person name="Montmayeur A."/>
            <person name="Murphy C."/>
            <person name="Neiman D."/>
            <person name="Pearson M."/>
            <person name="Priest M."/>
            <person name="Roberts A."/>
            <person name="Saif S."/>
            <person name="Shea T."/>
            <person name="Shenoy N."/>
            <person name="Sisk P."/>
            <person name="Stolte C."/>
            <person name="Sykes S."/>
            <person name="Yandava C."/>
            <person name="Wortman J."/>
            <person name="Nusbaum C."/>
            <person name="Birren B."/>
        </authorList>
    </citation>
    <scope>NUCLEOTIDE SEQUENCE</scope>
    <source>
        <strain evidence="2">R3-111a-1</strain>
    </source>
</reference>
<accession>J3NUU5</accession>
<evidence type="ECO:0000256" key="1">
    <source>
        <dbReference type="SAM" id="MobiDB-lite"/>
    </source>
</evidence>
<dbReference type="EMBL" id="GL385396">
    <property type="protein sequence ID" value="EJT79969.1"/>
    <property type="molecule type" value="Genomic_DNA"/>
</dbReference>
<dbReference type="VEuPathDB" id="FungiDB:GGTG_05051"/>
<dbReference type="Proteomes" id="UP000006039">
    <property type="component" value="Unassembled WGS sequence"/>
</dbReference>
<evidence type="ECO:0000313" key="3">
    <source>
        <dbReference type="EnsemblFungi" id="EJT79969"/>
    </source>
</evidence>
<reference evidence="3" key="4">
    <citation type="journal article" date="2015" name="G3 (Bethesda)">
        <title>Genome sequences of three phytopathogenic species of the Magnaporthaceae family of fungi.</title>
        <authorList>
            <person name="Okagaki L.H."/>
            <person name="Nunes C.C."/>
            <person name="Sailsbery J."/>
            <person name="Clay B."/>
            <person name="Brown D."/>
            <person name="John T."/>
            <person name="Oh Y."/>
            <person name="Young N."/>
            <person name="Fitzgerald M."/>
            <person name="Haas B.J."/>
            <person name="Zeng Q."/>
            <person name="Young S."/>
            <person name="Adiconis X."/>
            <person name="Fan L."/>
            <person name="Levin J.Z."/>
            <person name="Mitchell T.K."/>
            <person name="Okubara P.A."/>
            <person name="Farman M.L."/>
            <person name="Kohn L.M."/>
            <person name="Birren B."/>
            <person name="Ma L.-J."/>
            <person name="Dean R.A."/>
        </authorList>
    </citation>
    <scope>NUCLEOTIDE SEQUENCE</scope>
    <source>
        <strain evidence="3">R3-111a-1</strain>
    </source>
</reference>
<dbReference type="RefSeq" id="XP_009221114.1">
    <property type="nucleotide sequence ID" value="XM_009222850.1"/>
</dbReference>
<dbReference type="HOGENOM" id="CLU_994152_0_0_1"/>
<feature type="region of interest" description="Disordered" evidence="1">
    <location>
        <begin position="249"/>
        <end position="280"/>
    </location>
</feature>
<evidence type="ECO:0000313" key="2">
    <source>
        <dbReference type="EMBL" id="EJT79969.1"/>
    </source>
</evidence>
<organism evidence="2">
    <name type="scientific">Gaeumannomyces tritici (strain R3-111a-1)</name>
    <name type="common">Wheat and barley take-all root rot fungus</name>
    <name type="synonym">Gaeumannomyces graminis var. tritici</name>
    <dbReference type="NCBI Taxonomy" id="644352"/>
    <lineage>
        <taxon>Eukaryota</taxon>
        <taxon>Fungi</taxon>
        <taxon>Dikarya</taxon>
        <taxon>Ascomycota</taxon>
        <taxon>Pezizomycotina</taxon>
        <taxon>Sordariomycetes</taxon>
        <taxon>Sordariomycetidae</taxon>
        <taxon>Magnaporthales</taxon>
        <taxon>Magnaporthaceae</taxon>
        <taxon>Gaeumannomyces</taxon>
    </lineage>
</organism>
<dbReference type="AlphaFoldDB" id="J3NUU5"/>
<reference evidence="4" key="1">
    <citation type="submission" date="2010-07" db="EMBL/GenBank/DDBJ databases">
        <title>The genome sequence of Gaeumannomyces graminis var. tritici strain R3-111a-1.</title>
        <authorList>
            <consortium name="The Broad Institute Genome Sequencing Platform"/>
            <person name="Ma L.-J."/>
            <person name="Dead R."/>
            <person name="Young S."/>
            <person name="Zeng Q."/>
            <person name="Koehrsen M."/>
            <person name="Alvarado L."/>
            <person name="Berlin A."/>
            <person name="Chapman S.B."/>
            <person name="Chen Z."/>
            <person name="Freedman E."/>
            <person name="Gellesch M."/>
            <person name="Goldberg J."/>
            <person name="Griggs A."/>
            <person name="Gujja S."/>
            <person name="Heilman E.R."/>
            <person name="Heiman D."/>
            <person name="Hepburn T."/>
            <person name="Howarth C."/>
            <person name="Jen D."/>
            <person name="Larson L."/>
            <person name="Mehta T."/>
            <person name="Neiman D."/>
            <person name="Pearson M."/>
            <person name="Roberts A."/>
            <person name="Saif S."/>
            <person name="Shea T."/>
            <person name="Shenoy N."/>
            <person name="Sisk P."/>
            <person name="Stolte C."/>
            <person name="Sykes S."/>
            <person name="Walk T."/>
            <person name="White J."/>
            <person name="Yandava C."/>
            <person name="Haas B."/>
            <person name="Nusbaum C."/>
            <person name="Birren B."/>
        </authorList>
    </citation>
    <scope>NUCLEOTIDE SEQUENCE [LARGE SCALE GENOMIC DNA]</scope>
    <source>
        <strain evidence="4">R3-111a-1</strain>
    </source>
</reference>
<name>J3NUU5_GAET3</name>
<evidence type="ECO:0000313" key="4">
    <source>
        <dbReference type="Proteomes" id="UP000006039"/>
    </source>
</evidence>
<protein>
    <submittedName>
        <fullName evidence="2 3">Uncharacterized protein</fullName>
    </submittedName>
</protein>